<name>A0A4Y7RLA3_9FIRM</name>
<sequence>MVLSITVIFLGFTLALPGANKQKLDVAASTVAEDIRLVQQLNMNQDAVYTVLFDCQNDIYYIQRGLSLYKKVQLPYGVDLVLTNFDFDNYSDNGCDHKLRFNIRGEPVRNNGILCGGHLSLRDKNGNFRYVIVASVTGRVRTDKVPPA</sequence>
<dbReference type="AlphaFoldDB" id="A0A4Y7RLA3"/>
<dbReference type="EMBL" id="QFFZ01000043">
    <property type="protein sequence ID" value="TEB09581.1"/>
    <property type="molecule type" value="Genomic_DNA"/>
</dbReference>
<comment type="caution">
    <text evidence="1">The sequence shown here is derived from an EMBL/GenBank/DDBJ whole genome shotgun (WGS) entry which is preliminary data.</text>
</comment>
<protein>
    <recommendedName>
        <fullName evidence="3">General secretion pathway GspH domain-containing protein</fullName>
    </recommendedName>
</protein>
<evidence type="ECO:0000313" key="1">
    <source>
        <dbReference type="EMBL" id="TEB09581.1"/>
    </source>
</evidence>
<proteinExistence type="predicted"/>
<evidence type="ECO:0000313" key="2">
    <source>
        <dbReference type="Proteomes" id="UP000297597"/>
    </source>
</evidence>
<dbReference type="Proteomes" id="UP000297597">
    <property type="component" value="Unassembled WGS sequence"/>
</dbReference>
<reference evidence="1 2" key="1">
    <citation type="journal article" date="2018" name="Environ. Microbiol.">
        <title>Novel energy conservation strategies and behaviour of Pelotomaculum schinkii driving syntrophic propionate catabolism.</title>
        <authorList>
            <person name="Hidalgo-Ahumada C.A.P."/>
            <person name="Nobu M.K."/>
            <person name="Narihiro T."/>
            <person name="Tamaki H."/>
            <person name="Liu W.T."/>
            <person name="Kamagata Y."/>
            <person name="Stams A.J.M."/>
            <person name="Imachi H."/>
            <person name="Sousa D.Z."/>
        </authorList>
    </citation>
    <scope>NUCLEOTIDE SEQUENCE [LARGE SCALE GENOMIC DNA]</scope>
    <source>
        <strain evidence="1 2">MGP</strain>
    </source>
</reference>
<gene>
    <name evidence="1" type="ORF">Pmgp_03012</name>
</gene>
<evidence type="ECO:0008006" key="3">
    <source>
        <dbReference type="Google" id="ProtNLM"/>
    </source>
</evidence>
<organism evidence="1 2">
    <name type="scientific">Pelotomaculum propionicicum</name>
    <dbReference type="NCBI Taxonomy" id="258475"/>
    <lineage>
        <taxon>Bacteria</taxon>
        <taxon>Bacillati</taxon>
        <taxon>Bacillota</taxon>
        <taxon>Clostridia</taxon>
        <taxon>Eubacteriales</taxon>
        <taxon>Desulfotomaculaceae</taxon>
        <taxon>Pelotomaculum</taxon>
    </lineage>
</organism>
<accession>A0A4Y7RLA3</accession>
<keyword evidence="2" id="KW-1185">Reference proteome</keyword>